<dbReference type="PANTHER" id="PTHR30426">
    <property type="entry name" value="4-HYDROXY-3-METHYLBUT-2-ENYL DIPHOSPHATE REDUCTASE"/>
    <property type="match status" value="1"/>
</dbReference>
<dbReference type="Proteomes" id="UP001501570">
    <property type="component" value="Unassembled WGS sequence"/>
</dbReference>
<keyword evidence="3 5" id="KW-0408">Iron</keyword>
<feature type="binding site" evidence="5">
    <location>
        <position position="76"/>
    </location>
    <ligand>
        <name>dimethylallyl diphosphate</name>
        <dbReference type="ChEBI" id="CHEBI:57623"/>
    </ligand>
</feature>
<feature type="binding site" evidence="5">
    <location>
        <position position="225"/>
    </location>
    <ligand>
        <name>(2E)-4-hydroxy-3-methylbut-2-enyl diphosphate</name>
        <dbReference type="ChEBI" id="CHEBI:128753"/>
    </ligand>
</feature>
<feature type="active site" description="Proton donor" evidence="5">
    <location>
        <position position="128"/>
    </location>
</feature>
<dbReference type="NCBIfam" id="NF002190">
    <property type="entry name" value="PRK01045.1-4"/>
    <property type="match status" value="1"/>
</dbReference>
<feature type="binding site" evidence="5">
    <location>
        <position position="196"/>
    </location>
    <ligand>
        <name>[4Fe-4S] cluster</name>
        <dbReference type="ChEBI" id="CHEBI:49883"/>
    </ligand>
</feature>
<reference evidence="7" key="1">
    <citation type="journal article" date="2019" name="Int. J. Syst. Evol. Microbiol.">
        <title>The Global Catalogue of Microorganisms (GCM) 10K type strain sequencing project: providing services to taxonomists for standard genome sequencing and annotation.</title>
        <authorList>
            <consortium name="The Broad Institute Genomics Platform"/>
            <consortium name="The Broad Institute Genome Sequencing Center for Infectious Disease"/>
            <person name="Wu L."/>
            <person name="Ma J."/>
        </authorList>
    </citation>
    <scope>NUCLEOTIDE SEQUENCE [LARGE SCALE GENOMIC DNA]</scope>
    <source>
        <strain evidence="7">JCM 18304</strain>
    </source>
</reference>
<feature type="binding site" evidence="5">
    <location>
        <position position="43"/>
    </location>
    <ligand>
        <name>isopentenyl diphosphate</name>
        <dbReference type="ChEBI" id="CHEBI:128769"/>
    </ligand>
</feature>
<feature type="binding site" evidence="5">
    <location>
        <position position="269"/>
    </location>
    <ligand>
        <name>dimethylallyl diphosphate</name>
        <dbReference type="ChEBI" id="CHEBI:57623"/>
    </ligand>
</feature>
<feature type="binding site" evidence="5">
    <location>
        <position position="76"/>
    </location>
    <ligand>
        <name>(2E)-4-hydroxy-3-methylbut-2-enyl diphosphate</name>
        <dbReference type="ChEBI" id="CHEBI:128753"/>
    </ligand>
</feature>
<feature type="binding site" evidence="5">
    <location>
        <position position="224"/>
    </location>
    <ligand>
        <name>isopentenyl diphosphate</name>
        <dbReference type="ChEBI" id="CHEBI:128769"/>
    </ligand>
</feature>
<evidence type="ECO:0000256" key="3">
    <source>
        <dbReference type="ARBA" id="ARBA00023004"/>
    </source>
</evidence>
<evidence type="ECO:0000256" key="5">
    <source>
        <dbReference type="HAMAP-Rule" id="MF_00191"/>
    </source>
</evidence>
<feature type="binding site" evidence="5">
    <location>
        <position position="269"/>
    </location>
    <ligand>
        <name>(2E)-4-hydroxy-3-methylbut-2-enyl diphosphate</name>
        <dbReference type="ChEBI" id="CHEBI:128753"/>
    </ligand>
</feature>
<keyword evidence="4 5" id="KW-0411">Iron-sulfur</keyword>
<evidence type="ECO:0000313" key="6">
    <source>
        <dbReference type="EMBL" id="GAA5183724.1"/>
    </source>
</evidence>
<keyword evidence="5" id="KW-0414">Isoprene biosynthesis</keyword>
<dbReference type="EMBL" id="BAABJQ010000005">
    <property type="protein sequence ID" value="GAA5183724.1"/>
    <property type="molecule type" value="Genomic_DNA"/>
</dbReference>
<accession>A0ABP9RPQ2</accession>
<proteinExistence type="inferred from homology"/>
<feature type="binding site" evidence="5">
    <location>
        <position position="226"/>
    </location>
    <ligand>
        <name>(2E)-4-hydroxy-3-methylbut-2-enyl diphosphate</name>
        <dbReference type="ChEBI" id="CHEBI:128753"/>
    </ligand>
</feature>
<evidence type="ECO:0000256" key="4">
    <source>
        <dbReference type="ARBA" id="ARBA00023014"/>
    </source>
</evidence>
<feature type="binding site" evidence="5">
    <location>
        <position position="126"/>
    </location>
    <ligand>
        <name>dimethylallyl diphosphate</name>
        <dbReference type="ChEBI" id="CHEBI:57623"/>
    </ligand>
</feature>
<dbReference type="Gene3D" id="3.40.1010.20">
    <property type="entry name" value="4-hydroxy-3-methylbut-2-enyl diphosphate reductase, catalytic domain"/>
    <property type="match status" value="2"/>
</dbReference>
<organism evidence="6 7">
    <name type="scientific">Rugosimonospora acidiphila</name>
    <dbReference type="NCBI Taxonomy" id="556531"/>
    <lineage>
        <taxon>Bacteria</taxon>
        <taxon>Bacillati</taxon>
        <taxon>Actinomycetota</taxon>
        <taxon>Actinomycetes</taxon>
        <taxon>Micromonosporales</taxon>
        <taxon>Micromonosporaceae</taxon>
        <taxon>Rugosimonospora</taxon>
    </lineage>
</organism>
<gene>
    <name evidence="5" type="primary">ispH</name>
    <name evidence="6" type="ORF">GCM10023322_23690</name>
</gene>
<feature type="binding site" evidence="5">
    <location>
        <position position="224"/>
    </location>
    <ligand>
        <name>(2E)-4-hydroxy-3-methylbut-2-enyl diphosphate</name>
        <dbReference type="ChEBI" id="CHEBI:128753"/>
    </ligand>
</feature>
<comment type="cofactor">
    <cofactor evidence="5">
        <name>[4Fe-4S] cluster</name>
        <dbReference type="ChEBI" id="CHEBI:49883"/>
    </cofactor>
    <text evidence="5">Binds 1 [4Fe-4S] cluster per subunit.</text>
</comment>
<feature type="binding site" evidence="5">
    <location>
        <position position="126"/>
    </location>
    <ligand>
        <name>(2E)-4-hydroxy-3-methylbut-2-enyl diphosphate</name>
        <dbReference type="ChEBI" id="CHEBI:128753"/>
    </ligand>
</feature>
<comment type="catalytic activity">
    <reaction evidence="5">
        <text>dimethylallyl diphosphate + 2 oxidized [2Fe-2S]-[ferredoxin] + H2O = (2E)-4-hydroxy-3-methylbut-2-enyl diphosphate + 2 reduced [2Fe-2S]-[ferredoxin] + 2 H(+)</text>
        <dbReference type="Rhea" id="RHEA:24825"/>
        <dbReference type="Rhea" id="RHEA-COMP:10000"/>
        <dbReference type="Rhea" id="RHEA-COMP:10001"/>
        <dbReference type="ChEBI" id="CHEBI:15377"/>
        <dbReference type="ChEBI" id="CHEBI:15378"/>
        <dbReference type="ChEBI" id="CHEBI:33737"/>
        <dbReference type="ChEBI" id="CHEBI:33738"/>
        <dbReference type="ChEBI" id="CHEBI:57623"/>
        <dbReference type="ChEBI" id="CHEBI:128753"/>
        <dbReference type="EC" id="1.17.7.4"/>
    </reaction>
</comment>
<protein>
    <recommendedName>
        <fullName evidence="5">4-hydroxy-3-methylbut-2-enyl diphosphate reductase</fullName>
        <shortName evidence="5">HMBPP reductase</shortName>
        <ecNumber evidence="5">1.17.7.4</ecNumber>
    </recommendedName>
</protein>
<feature type="binding site" evidence="5">
    <location>
        <position position="226"/>
    </location>
    <ligand>
        <name>dimethylallyl diphosphate</name>
        <dbReference type="ChEBI" id="CHEBI:57623"/>
    </ligand>
</feature>
<keyword evidence="7" id="KW-1185">Reference proteome</keyword>
<comment type="pathway">
    <text evidence="5">Isoprenoid biosynthesis; dimethylallyl diphosphate biosynthesis; dimethylallyl diphosphate from (2E)-4-hydroxy-3-methylbutenyl diphosphate: step 1/1.</text>
</comment>
<sequence length="318" mass="34556">MTKRVLLAKPRGYCAGVDRAVQTVEEALKLYGAPIYVRKQIVHNKHVVATLEARGAIFVEENDEVPEGATVIFSAHGVAPEVYEQARERGLRAIDATCPLVTKVHQEARRFAAEDYDILLIGHEGHEEVIGTSGEAPANIHLVDGPEGVDSVTVRDPAKVVWLSQTTLSVDETMETVTRLKERLPLLQSPPSDDICYATQNRQHVIKEIAPSCDVVLVVGSRNSSNSVRLREVAVDAGARAAYLIDYASEIDPEWLTGAETVGLSSGASVPEDLVVEVLAALAERGFADVEEVATVNERLTFSLPRELKRDMKAATGN</sequence>
<keyword evidence="1 5" id="KW-0004">4Fe-4S</keyword>
<dbReference type="NCBIfam" id="TIGR00216">
    <property type="entry name" value="ispH_lytB"/>
    <property type="match status" value="1"/>
</dbReference>
<feature type="binding site" evidence="5">
    <location>
        <position position="224"/>
    </location>
    <ligand>
        <name>dimethylallyl diphosphate</name>
        <dbReference type="ChEBI" id="CHEBI:57623"/>
    </ligand>
</feature>
<feature type="binding site" evidence="5">
    <location>
        <position position="225"/>
    </location>
    <ligand>
        <name>isopentenyl diphosphate</name>
        <dbReference type="ChEBI" id="CHEBI:128769"/>
    </ligand>
</feature>
<dbReference type="NCBIfam" id="NF002189">
    <property type="entry name" value="PRK01045.1-3"/>
    <property type="match status" value="1"/>
</dbReference>
<keyword evidence="5" id="KW-0560">Oxidoreductase</keyword>
<keyword evidence="2 5" id="KW-0479">Metal-binding</keyword>
<dbReference type="InterPro" id="IPR003451">
    <property type="entry name" value="LytB/IspH"/>
</dbReference>
<name>A0ABP9RPQ2_9ACTN</name>
<comment type="caution">
    <text evidence="6">The sequence shown here is derived from an EMBL/GenBank/DDBJ whole genome shotgun (WGS) entry which is preliminary data.</text>
</comment>
<dbReference type="CDD" id="cd13944">
    <property type="entry name" value="lytB_ispH"/>
    <property type="match status" value="1"/>
</dbReference>
<comment type="similarity">
    <text evidence="5">Belongs to the IspH family.</text>
</comment>
<dbReference type="Gene3D" id="3.40.50.11270">
    <property type="match status" value="1"/>
</dbReference>
<feature type="binding site" evidence="5">
    <location>
        <position position="269"/>
    </location>
    <ligand>
        <name>isopentenyl diphosphate</name>
        <dbReference type="ChEBI" id="CHEBI:128769"/>
    </ligand>
</feature>
<comment type="function">
    <text evidence="5">Catalyzes the conversion of 1-hydroxy-2-methyl-2-(E)-butenyl 4-diphosphate (HMBPP) into a mixture of isopentenyl diphosphate (IPP) and dimethylallyl diphosphate (DMAPP). Acts in the terminal step of the DOXP/MEP pathway for isoprenoid precursor biosynthesis.</text>
</comment>
<feature type="binding site" evidence="5">
    <location>
        <position position="126"/>
    </location>
    <ligand>
        <name>isopentenyl diphosphate</name>
        <dbReference type="ChEBI" id="CHEBI:128769"/>
    </ligand>
</feature>
<feature type="binding site" evidence="5">
    <location>
        <position position="43"/>
    </location>
    <ligand>
        <name>dimethylallyl diphosphate</name>
        <dbReference type="ChEBI" id="CHEBI:57623"/>
    </ligand>
</feature>
<feature type="binding site" evidence="5">
    <location>
        <position position="14"/>
    </location>
    <ligand>
        <name>[4Fe-4S] cluster</name>
        <dbReference type="ChEBI" id="CHEBI:49883"/>
    </ligand>
</feature>
<feature type="binding site" evidence="5">
    <location>
        <position position="98"/>
    </location>
    <ligand>
        <name>[4Fe-4S] cluster</name>
        <dbReference type="ChEBI" id="CHEBI:49883"/>
    </ligand>
</feature>
<dbReference type="Pfam" id="PF02401">
    <property type="entry name" value="LYTB"/>
    <property type="match status" value="1"/>
</dbReference>
<dbReference type="PANTHER" id="PTHR30426:SF0">
    <property type="entry name" value="4-HYDROXY-3-METHYLBUT-2-ENYL DIPHOSPHATE REDUCTASE"/>
    <property type="match status" value="1"/>
</dbReference>
<dbReference type="HAMAP" id="MF_00191">
    <property type="entry name" value="IspH"/>
    <property type="match status" value="1"/>
</dbReference>
<feature type="binding site" evidence="5">
    <location>
        <position position="76"/>
    </location>
    <ligand>
        <name>isopentenyl diphosphate</name>
        <dbReference type="ChEBI" id="CHEBI:128769"/>
    </ligand>
</feature>
<evidence type="ECO:0000313" key="7">
    <source>
        <dbReference type="Proteomes" id="UP001501570"/>
    </source>
</evidence>
<evidence type="ECO:0000256" key="1">
    <source>
        <dbReference type="ARBA" id="ARBA00022485"/>
    </source>
</evidence>
<feature type="binding site" evidence="5">
    <location>
        <position position="225"/>
    </location>
    <ligand>
        <name>dimethylallyl diphosphate</name>
        <dbReference type="ChEBI" id="CHEBI:57623"/>
    </ligand>
</feature>
<dbReference type="EC" id="1.17.7.4" evidence="5"/>
<comment type="pathway">
    <text evidence="5">Isoprenoid biosynthesis; isopentenyl diphosphate biosynthesis via DXP pathway; isopentenyl diphosphate from 1-deoxy-D-xylulose 5-phosphate: step 6/6.</text>
</comment>
<feature type="binding site" evidence="5">
    <location>
        <position position="166"/>
    </location>
    <ligand>
        <name>(2E)-4-hydroxy-3-methylbut-2-enyl diphosphate</name>
        <dbReference type="ChEBI" id="CHEBI:128753"/>
    </ligand>
</feature>
<feature type="binding site" evidence="5">
    <location>
        <position position="226"/>
    </location>
    <ligand>
        <name>isopentenyl diphosphate</name>
        <dbReference type="ChEBI" id="CHEBI:128769"/>
    </ligand>
</feature>
<evidence type="ECO:0000256" key="2">
    <source>
        <dbReference type="ARBA" id="ARBA00022723"/>
    </source>
</evidence>
<comment type="catalytic activity">
    <reaction evidence="5">
        <text>isopentenyl diphosphate + 2 oxidized [2Fe-2S]-[ferredoxin] + H2O = (2E)-4-hydroxy-3-methylbut-2-enyl diphosphate + 2 reduced [2Fe-2S]-[ferredoxin] + 2 H(+)</text>
        <dbReference type="Rhea" id="RHEA:24488"/>
        <dbReference type="Rhea" id="RHEA-COMP:10000"/>
        <dbReference type="Rhea" id="RHEA-COMP:10001"/>
        <dbReference type="ChEBI" id="CHEBI:15377"/>
        <dbReference type="ChEBI" id="CHEBI:15378"/>
        <dbReference type="ChEBI" id="CHEBI:33737"/>
        <dbReference type="ChEBI" id="CHEBI:33738"/>
        <dbReference type="ChEBI" id="CHEBI:128753"/>
        <dbReference type="ChEBI" id="CHEBI:128769"/>
        <dbReference type="EC" id="1.17.7.4"/>
    </reaction>
</comment>
<feature type="binding site" evidence="5">
    <location>
        <position position="43"/>
    </location>
    <ligand>
        <name>(2E)-4-hydroxy-3-methylbut-2-enyl diphosphate</name>
        <dbReference type="ChEBI" id="CHEBI:128753"/>
    </ligand>
</feature>